<gene>
    <name evidence="1" type="ORF">BSP38_030</name>
</gene>
<organism evidence="1 2">
    <name type="scientific">Bacillus phage BSP38</name>
    <dbReference type="NCBI Taxonomy" id="2283013"/>
    <lineage>
        <taxon>Viruses</taxon>
        <taxon>Duplodnaviria</taxon>
        <taxon>Heunggongvirae</taxon>
        <taxon>Uroviricota</taxon>
        <taxon>Caudoviricetes</taxon>
        <taxon>Herelleviridae</taxon>
        <taxon>Bastillevirinae</taxon>
        <taxon>Jeonjuvirus</taxon>
        <taxon>Jeonjuvirus BSP38</taxon>
    </lineage>
</organism>
<protein>
    <submittedName>
        <fullName evidence="1">Uncharacterized protein</fullName>
    </submittedName>
</protein>
<keyword evidence="2" id="KW-1185">Reference proteome</keyword>
<accession>A0A345MJP0</accession>
<organismHost>
    <name type="scientific">Bacillus subtilis</name>
    <dbReference type="NCBI Taxonomy" id="1423"/>
</organismHost>
<evidence type="ECO:0000313" key="2">
    <source>
        <dbReference type="Proteomes" id="UP000260425"/>
    </source>
</evidence>
<name>A0A345MJP0_BPBSP</name>
<evidence type="ECO:0000313" key="1">
    <source>
        <dbReference type="EMBL" id="AXH71072.1"/>
    </source>
</evidence>
<dbReference type="EMBL" id="MH606185">
    <property type="protein sequence ID" value="AXH71072.1"/>
    <property type="molecule type" value="Genomic_DNA"/>
</dbReference>
<sequence>MNEIWMKVEEEGKPDMYIKFTIEGATWRVADLMIEREDGVNVYVKDQVRKKWEEQFGVKISYSRDELEDMDRTYAEEILKYVSYQTVYKAAIEAWKAMKPVMASLEEVDEDGTNEV</sequence>
<proteinExistence type="predicted"/>
<dbReference type="Proteomes" id="UP000260425">
    <property type="component" value="Segment"/>
</dbReference>
<reference evidence="1 2" key="1">
    <citation type="submission" date="2018-07" db="EMBL/GenBank/DDBJ databases">
        <title>Complete nucleotide sequence of Bacillus phage BSP38.</title>
        <authorList>
            <person name="Ghosh K."/>
            <person name="Kim K.-P."/>
        </authorList>
    </citation>
    <scope>NUCLEOTIDE SEQUENCE [LARGE SCALE GENOMIC DNA]</scope>
</reference>